<dbReference type="PANTHER" id="PTHR24189">
    <property type="entry name" value="MYOTROPHIN"/>
    <property type="match status" value="1"/>
</dbReference>
<gene>
    <name evidence="4" type="ORF">C9374_004001</name>
</gene>
<dbReference type="EMBL" id="PYSW02000001">
    <property type="protein sequence ID" value="KAG2394237.1"/>
    <property type="molecule type" value="Genomic_DNA"/>
</dbReference>
<evidence type="ECO:0008006" key="6">
    <source>
        <dbReference type="Google" id="ProtNLM"/>
    </source>
</evidence>
<keyword evidence="5" id="KW-1185">Reference proteome</keyword>
<name>A0AA88KSK2_NAELO</name>
<evidence type="ECO:0000256" key="1">
    <source>
        <dbReference type="ARBA" id="ARBA00022737"/>
    </source>
</evidence>
<reference evidence="4 5" key="1">
    <citation type="journal article" date="2018" name="BMC Genomics">
        <title>The genome of Naegleria lovaniensis, the basis for a comparative approach to unravel pathogenicity factors of the human pathogenic amoeba N. fowleri.</title>
        <authorList>
            <person name="Liechti N."/>
            <person name="Schurch N."/>
            <person name="Bruggmann R."/>
            <person name="Wittwer M."/>
        </authorList>
    </citation>
    <scope>NUCLEOTIDE SEQUENCE [LARGE SCALE GENOMIC DNA]</scope>
    <source>
        <strain evidence="4 5">ATCC 30569</strain>
    </source>
</reference>
<keyword evidence="1" id="KW-0677">Repeat</keyword>
<dbReference type="InterPro" id="IPR036770">
    <property type="entry name" value="Ankyrin_rpt-contain_sf"/>
</dbReference>
<dbReference type="Gene3D" id="1.25.40.20">
    <property type="entry name" value="Ankyrin repeat-containing domain"/>
    <property type="match status" value="2"/>
</dbReference>
<feature type="repeat" description="ANK" evidence="3">
    <location>
        <begin position="327"/>
        <end position="356"/>
    </location>
</feature>
<dbReference type="RefSeq" id="XP_044556131.1">
    <property type="nucleotide sequence ID" value="XM_044693593.1"/>
</dbReference>
<accession>A0AA88KSK2</accession>
<dbReference type="InterPro" id="IPR002110">
    <property type="entry name" value="Ankyrin_rpt"/>
</dbReference>
<evidence type="ECO:0000313" key="5">
    <source>
        <dbReference type="Proteomes" id="UP000816034"/>
    </source>
</evidence>
<dbReference type="GeneID" id="68096456"/>
<dbReference type="SMART" id="SM00248">
    <property type="entry name" value="ANK"/>
    <property type="match status" value="5"/>
</dbReference>
<dbReference type="Proteomes" id="UP000816034">
    <property type="component" value="Unassembled WGS sequence"/>
</dbReference>
<dbReference type="PROSITE" id="PS50088">
    <property type="entry name" value="ANK_REPEAT"/>
    <property type="match status" value="1"/>
</dbReference>
<protein>
    <recommendedName>
        <fullName evidence="6">Ankyrin repeat protein</fullName>
    </recommendedName>
</protein>
<dbReference type="Pfam" id="PF00023">
    <property type="entry name" value="Ank"/>
    <property type="match status" value="1"/>
</dbReference>
<evidence type="ECO:0000313" key="4">
    <source>
        <dbReference type="EMBL" id="KAG2394237.1"/>
    </source>
</evidence>
<comment type="caution">
    <text evidence="4">The sequence shown here is derived from an EMBL/GenBank/DDBJ whole genome shotgun (WGS) entry which is preliminary data.</text>
</comment>
<dbReference type="PANTHER" id="PTHR24189:SF50">
    <property type="entry name" value="ANKYRIN REPEAT AND SOCS BOX PROTEIN 2"/>
    <property type="match status" value="1"/>
</dbReference>
<evidence type="ECO:0000256" key="2">
    <source>
        <dbReference type="ARBA" id="ARBA00023043"/>
    </source>
</evidence>
<dbReference type="InterPro" id="IPR050745">
    <property type="entry name" value="Multifunctional_regulatory"/>
</dbReference>
<dbReference type="SUPFAM" id="SSF48403">
    <property type="entry name" value="Ankyrin repeat"/>
    <property type="match status" value="1"/>
</dbReference>
<sequence>MSQPNDQQNITRHPLDMELYNAAVRGDLKTMKEALEAGANPSFIYTQTGSWGEYDQDSVIHKVLKWNDRILRRQGVELLLISGADPNAIHDCRRWNGPGPKGHTLEMVLKKHDLELTRLLVEYGADPNSTIGVFRGRHPVLYSLVREMHYHWKIPQQQQHIDLIQYLLEKGASPNARAVEYHSRAMKEIALHSACEQYCSLVESTLREEMREENKVTIIPEHDSDEEDSWSCGTILRKWCSLAINPSSHQEQVTEEPGTRSEDVEQNPKLNWYEQVIRILLEGGSDDNTPMFKTMDEEEILENQVEGSREIADENEIPTRPIKIIGTALHGAIKNNCSRLVKLLLAHGADTRIPYEEDGTCWTCLELINNNKTKKKNSQRLRNCSVSTKKYTFKVSRRYKM</sequence>
<organism evidence="4 5">
    <name type="scientific">Naegleria lovaniensis</name>
    <name type="common">Amoeba</name>
    <dbReference type="NCBI Taxonomy" id="51637"/>
    <lineage>
        <taxon>Eukaryota</taxon>
        <taxon>Discoba</taxon>
        <taxon>Heterolobosea</taxon>
        <taxon>Tetramitia</taxon>
        <taxon>Eutetramitia</taxon>
        <taxon>Vahlkampfiidae</taxon>
        <taxon>Naegleria</taxon>
    </lineage>
</organism>
<proteinExistence type="predicted"/>
<keyword evidence="2 3" id="KW-0040">ANK repeat</keyword>
<dbReference type="AlphaFoldDB" id="A0AA88KSK2"/>
<evidence type="ECO:0000256" key="3">
    <source>
        <dbReference type="PROSITE-ProRule" id="PRU00023"/>
    </source>
</evidence>